<protein>
    <submittedName>
        <fullName evidence="1">Uncharacterized protein</fullName>
    </submittedName>
</protein>
<reference evidence="1 2" key="1">
    <citation type="submission" date="2019-06" db="EMBL/GenBank/DDBJ databases">
        <title>Genome Sequence of the Brown Rot Fungal Pathogen Monilinia fructicola.</title>
        <authorList>
            <person name="De Miccolis Angelini R.M."/>
            <person name="Landi L."/>
            <person name="Abate D."/>
            <person name="Pollastro S."/>
            <person name="Romanazzi G."/>
            <person name="Faretra F."/>
        </authorList>
    </citation>
    <scope>NUCLEOTIDE SEQUENCE [LARGE SCALE GENOMIC DNA]</scope>
    <source>
        <strain evidence="1 2">Mfrc123</strain>
    </source>
</reference>
<dbReference type="EMBL" id="VICG01000004">
    <property type="protein sequence ID" value="KAA8572681.1"/>
    <property type="molecule type" value="Genomic_DNA"/>
</dbReference>
<gene>
    <name evidence="1" type="ORF">EYC84_003275</name>
</gene>
<name>A0A5M9JTZ9_MONFR</name>
<dbReference type="Proteomes" id="UP000322873">
    <property type="component" value="Unassembled WGS sequence"/>
</dbReference>
<sequence>MATNQIFTGGVEIFPVGIKLYSSMPRKYFRSQIKPENFSNSDIKPCSYPRIFITTPIHLQPIDIVFKAYHTFIKSL</sequence>
<proteinExistence type="predicted"/>
<comment type="caution">
    <text evidence="1">The sequence shown here is derived from an EMBL/GenBank/DDBJ whole genome shotgun (WGS) entry which is preliminary data.</text>
</comment>
<accession>A0A5M9JTZ9</accession>
<keyword evidence="2" id="KW-1185">Reference proteome</keyword>
<evidence type="ECO:0000313" key="2">
    <source>
        <dbReference type="Proteomes" id="UP000322873"/>
    </source>
</evidence>
<dbReference type="AlphaFoldDB" id="A0A5M9JTZ9"/>
<evidence type="ECO:0000313" key="1">
    <source>
        <dbReference type="EMBL" id="KAA8572681.1"/>
    </source>
</evidence>
<organism evidence="1 2">
    <name type="scientific">Monilinia fructicola</name>
    <name type="common">Brown rot fungus</name>
    <name type="synonym">Ciboria fructicola</name>
    <dbReference type="NCBI Taxonomy" id="38448"/>
    <lineage>
        <taxon>Eukaryota</taxon>
        <taxon>Fungi</taxon>
        <taxon>Dikarya</taxon>
        <taxon>Ascomycota</taxon>
        <taxon>Pezizomycotina</taxon>
        <taxon>Leotiomycetes</taxon>
        <taxon>Helotiales</taxon>
        <taxon>Sclerotiniaceae</taxon>
        <taxon>Monilinia</taxon>
    </lineage>
</organism>